<dbReference type="Proteomes" id="UP001190700">
    <property type="component" value="Unassembled WGS sequence"/>
</dbReference>
<name>A0AAE0EYA7_9CHLO</name>
<sequence>MSKKHQKNTGWTGDVAGVPLLLVSSVGTTLPGTDRKYRSHVPDPDCPGMLTITKKQVCQPVVVAFWRLIFHVIDGLNRQRTGTIAMRDIWRTQSWEHRDFGELFMMIIVNAENAWKYFDPLGIELKESFLNGQKVNPRVHFLTYLCYDLFHNPFLTESDKITDISAADSTPQSRDIFEMPGTSAPRPACPVVGEVPSNVHVPVTVEGQNELSVTSVADFMSHHCVPQPLPSGTQERCGVPDCEDGVLNKKTGKTSTRGFKTSVKCGRCHLKGPSGKEFPAFVCSPLSGRTCWIKHNYAARARMWPCSSCEGGQEA</sequence>
<reference evidence="1 2" key="1">
    <citation type="journal article" date="2015" name="Genome Biol. Evol.">
        <title>Comparative Genomics of a Bacterivorous Green Alga Reveals Evolutionary Causalities and Consequences of Phago-Mixotrophic Mode of Nutrition.</title>
        <authorList>
            <person name="Burns J.A."/>
            <person name="Paasch A."/>
            <person name="Narechania A."/>
            <person name="Kim E."/>
        </authorList>
    </citation>
    <scope>NUCLEOTIDE SEQUENCE [LARGE SCALE GENOMIC DNA]</scope>
    <source>
        <strain evidence="1 2">PLY_AMNH</strain>
    </source>
</reference>
<gene>
    <name evidence="1" type="ORF">CYMTET_45752</name>
</gene>
<dbReference type="AlphaFoldDB" id="A0AAE0EYA7"/>
<dbReference type="EMBL" id="LGRX02031615">
    <property type="protein sequence ID" value="KAK3244644.1"/>
    <property type="molecule type" value="Genomic_DNA"/>
</dbReference>
<proteinExistence type="predicted"/>
<protein>
    <submittedName>
        <fullName evidence="1">Uncharacterized protein</fullName>
    </submittedName>
</protein>
<accession>A0AAE0EYA7</accession>
<evidence type="ECO:0000313" key="2">
    <source>
        <dbReference type="Proteomes" id="UP001190700"/>
    </source>
</evidence>
<organism evidence="1 2">
    <name type="scientific">Cymbomonas tetramitiformis</name>
    <dbReference type="NCBI Taxonomy" id="36881"/>
    <lineage>
        <taxon>Eukaryota</taxon>
        <taxon>Viridiplantae</taxon>
        <taxon>Chlorophyta</taxon>
        <taxon>Pyramimonadophyceae</taxon>
        <taxon>Pyramimonadales</taxon>
        <taxon>Pyramimonadaceae</taxon>
        <taxon>Cymbomonas</taxon>
    </lineage>
</organism>
<comment type="caution">
    <text evidence="1">The sequence shown here is derived from an EMBL/GenBank/DDBJ whole genome shotgun (WGS) entry which is preliminary data.</text>
</comment>
<keyword evidence="2" id="KW-1185">Reference proteome</keyword>
<evidence type="ECO:0000313" key="1">
    <source>
        <dbReference type="EMBL" id="KAK3244644.1"/>
    </source>
</evidence>